<comment type="caution">
    <text evidence="4">The sequence shown here is derived from an EMBL/GenBank/DDBJ whole genome shotgun (WGS) entry which is preliminary data.</text>
</comment>
<dbReference type="SUPFAM" id="SSF56214">
    <property type="entry name" value="4'-phosphopantetheinyl transferase"/>
    <property type="match status" value="2"/>
</dbReference>
<dbReference type="RefSeq" id="WP_354007989.1">
    <property type="nucleotide sequence ID" value="NZ_JBEWTA010000001.1"/>
</dbReference>
<comment type="similarity">
    <text evidence="1">Belongs to the P-Pant transferase superfamily. Gsp/Sfp/HetI/AcpT family.</text>
</comment>
<evidence type="ECO:0000259" key="3">
    <source>
        <dbReference type="Pfam" id="PF01648"/>
    </source>
</evidence>
<evidence type="ECO:0000313" key="5">
    <source>
        <dbReference type="Proteomes" id="UP001549366"/>
    </source>
</evidence>
<dbReference type="Gene3D" id="3.90.470.20">
    <property type="entry name" value="4'-phosphopantetheinyl transferase domain"/>
    <property type="match status" value="2"/>
</dbReference>
<organism evidence="4 5">
    <name type="scientific">Endozoicomonas lisbonensis</name>
    <dbReference type="NCBI Taxonomy" id="3120522"/>
    <lineage>
        <taxon>Bacteria</taxon>
        <taxon>Pseudomonadati</taxon>
        <taxon>Pseudomonadota</taxon>
        <taxon>Gammaproteobacteria</taxon>
        <taxon>Oceanospirillales</taxon>
        <taxon>Endozoicomonadaceae</taxon>
        <taxon>Endozoicomonas</taxon>
    </lineage>
</organism>
<dbReference type="Pfam" id="PF01648">
    <property type="entry name" value="ACPS"/>
    <property type="match status" value="1"/>
</dbReference>
<keyword evidence="5" id="KW-1185">Reference proteome</keyword>
<protein>
    <submittedName>
        <fullName evidence="4">Phosphopantetheinyl transferase</fullName>
    </submittedName>
</protein>
<evidence type="ECO:0000256" key="1">
    <source>
        <dbReference type="ARBA" id="ARBA00010990"/>
    </source>
</evidence>
<dbReference type="InterPro" id="IPR037143">
    <property type="entry name" value="4-PPantetheinyl_Trfase_dom_sf"/>
</dbReference>
<sequence length="178" mass="20152">MKYTRSTHLAHHPFVRLILSSYLNIAPETINLSSTRQGKPILLNNDCLFFNLSGTRDQYALAISQLVDVGVDIESHKPRKNLTGLAESVLSNSELTRFRQLPCEHQQDYFYRAWSLKEATLKADGRGITLPLQSIGFDTNSTIGAVGWNETLGNKNRWDWYYFKLEGISLALATRTTS</sequence>
<feature type="domain" description="4'-phosphopantetheinyl transferase" evidence="3">
    <location>
        <begin position="69"/>
        <end position="165"/>
    </location>
</feature>
<accession>A0ABV2SJC7</accession>
<proteinExistence type="inferred from homology"/>
<dbReference type="InterPro" id="IPR008278">
    <property type="entry name" value="4-PPantetheinyl_Trfase_dom"/>
</dbReference>
<evidence type="ECO:0000256" key="2">
    <source>
        <dbReference type="ARBA" id="ARBA00022679"/>
    </source>
</evidence>
<dbReference type="PANTHER" id="PTHR12215:SF10">
    <property type="entry name" value="L-AMINOADIPATE-SEMIALDEHYDE DEHYDROGENASE-PHOSPHOPANTETHEINYL TRANSFERASE"/>
    <property type="match status" value="1"/>
</dbReference>
<dbReference type="PANTHER" id="PTHR12215">
    <property type="entry name" value="PHOSPHOPANTETHEINE TRANSFERASE"/>
    <property type="match status" value="1"/>
</dbReference>
<dbReference type="GO" id="GO:0016740">
    <property type="term" value="F:transferase activity"/>
    <property type="evidence" value="ECO:0007669"/>
    <property type="project" value="UniProtKB-KW"/>
</dbReference>
<gene>
    <name evidence="4" type="ORF">V5J35_003059</name>
</gene>
<name>A0ABV2SJC7_9GAMM</name>
<dbReference type="Proteomes" id="UP001549366">
    <property type="component" value="Unassembled WGS sequence"/>
</dbReference>
<dbReference type="EMBL" id="JBEWTB010000002">
    <property type="protein sequence ID" value="MET4757867.1"/>
    <property type="molecule type" value="Genomic_DNA"/>
</dbReference>
<reference evidence="4 5" key="1">
    <citation type="submission" date="2024-06" db="EMBL/GenBank/DDBJ databases">
        <title>Genomic Encyclopedia of Type Strains, Phase V (KMG-V): Genome sequencing to study the core and pangenomes of soil and plant-associated prokaryotes.</title>
        <authorList>
            <person name="Whitman W."/>
        </authorList>
    </citation>
    <scope>NUCLEOTIDE SEQUENCE [LARGE SCALE GENOMIC DNA]</scope>
    <source>
        <strain evidence="4 5">NE40</strain>
    </source>
</reference>
<keyword evidence="2 4" id="KW-0808">Transferase</keyword>
<evidence type="ECO:0000313" key="4">
    <source>
        <dbReference type="EMBL" id="MET4757867.1"/>
    </source>
</evidence>
<dbReference type="InterPro" id="IPR050559">
    <property type="entry name" value="P-Pant_transferase_sf"/>
</dbReference>